<dbReference type="AlphaFoldDB" id="A0A7J7JYT1"/>
<accession>A0A7J7JYT1</accession>
<feature type="region of interest" description="Disordered" evidence="2">
    <location>
        <begin position="225"/>
        <end position="244"/>
    </location>
</feature>
<feature type="compositionally biased region" description="Basic and acidic residues" evidence="2">
    <location>
        <begin position="225"/>
        <end position="234"/>
    </location>
</feature>
<evidence type="ECO:0000313" key="3">
    <source>
        <dbReference type="EMBL" id="KAF6031045.1"/>
    </source>
</evidence>
<evidence type="ECO:0000256" key="1">
    <source>
        <dbReference type="SAM" id="Coils"/>
    </source>
</evidence>
<feature type="compositionally biased region" description="Polar residues" evidence="2">
    <location>
        <begin position="172"/>
        <end position="183"/>
    </location>
</feature>
<feature type="coiled-coil region" evidence="1">
    <location>
        <begin position="65"/>
        <end position="92"/>
    </location>
</feature>
<sequence>MLEKTQEKLKRKIREFTVKQSELVGIKDELSHLRNVQTIVQGVEKDVVKMLEEKVGYTPQQLTYVVLLRQQLSNSKKTCEKLKREIGNAEKAFYPIKVDNNIRSIGHDAKYESSEAELNLLKLELGKSEAHNLALEKKCKKLINSINSPSGVSVSLAKRIVHQSPAPMFITPSPSEKPSSVNEKLSEEDNLKTRLSYGNNGDEEDSYMPVPKVAKKSKYIESKSDLTQGRKDAGDVTPPVNQSALPIKPNNSLKFKAYRRKNVLQEFKRNKNSTYESKYFRHGFDGMGGQTQSYNRTQDAMQFNIFKKSAKRQEKTIPSTHKYIPEEVILIE</sequence>
<keyword evidence="1" id="KW-0175">Coiled coil</keyword>
<proteinExistence type="predicted"/>
<organism evidence="3 4">
    <name type="scientific">Bugula neritina</name>
    <name type="common">Brown bryozoan</name>
    <name type="synonym">Sertularia neritina</name>
    <dbReference type="NCBI Taxonomy" id="10212"/>
    <lineage>
        <taxon>Eukaryota</taxon>
        <taxon>Metazoa</taxon>
        <taxon>Spiralia</taxon>
        <taxon>Lophotrochozoa</taxon>
        <taxon>Bryozoa</taxon>
        <taxon>Gymnolaemata</taxon>
        <taxon>Cheilostomatida</taxon>
        <taxon>Flustrina</taxon>
        <taxon>Buguloidea</taxon>
        <taxon>Bugulidae</taxon>
        <taxon>Bugula</taxon>
    </lineage>
</organism>
<comment type="caution">
    <text evidence="3">The sequence shown here is derived from an EMBL/GenBank/DDBJ whole genome shotgun (WGS) entry which is preliminary data.</text>
</comment>
<dbReference type="EMBL" id="VXIV02001642">
    <property type="protein sequence ID" value="KAF6031045.1"/>
    <property type="molecule type" value="Genomic_DNA"/>
</dbReference>
<reference evidence="3" key="1">
    <citation type="submission" date="2020-06" db="EMBL/GenBank/DDBJ databases">
        <title>Draft genome of Bugula neritina, a colonial animal packing powerful symbionts and potential medicines.</title>
        <authorList>
            <person name="Rayko M."/>
        </authorList>
    </citation>
    <scope>NUCLEOTIDE SEQUENCE [LARGE SCALE GENOMIC DNA]</scope>
    <source>
        <strain evidence="3">Kwan_BN1</strain>
    </source>
</reference>
<evidence type="ECO:0000313" key="4">
    <source>
        <dbReference type="Proteomes" id="UP000593567"/>
    </source>
</evidence>
<feature type="region of interest" description="Disordered" evidence="2">
    <location>
        <begin position="167"/>
        <end position="188"/>
    </location>
</feature>
<name>A0A7J7JYT1_BUGNE</name>
<gene>
    <name evidence="3" type="ORF">EB796_010640</name>
</gene>
<evidence type="ECO:0000256" key="2">
    <source>
        <dbReference type="SAM" id="MobiDB-lite"/>
    </source>
</evidence>
<keyword evidence="4" id="KW-1185">Reference proteome</keyword>
<protein>
    <submittedName>
        <fullName evidence="3">Uncharacterized protein</fullName>
    </submittedName>
</protein>
<dbReference type="Proteomes" id="UP000593567">
    <property type="component" value="Unassembled WGS sequence"/>
</dbReference>